<dbReference type="FunFam" id="2.60.120.200:FF:000011">
    <property type="entry name" value="Probable calnexin"/>
    <property type="match status" value="1"/>
</dbReference>
<feature type="disulfide bond" evidence="9">
    <location>
        <begin position="154"/>
        <end position="189"/>
    </location>
</feature>
<feature type="transmembrane region" description="Helical" evidence="10">
    <location>
        <begin position="477"/>
        <end position="498"/>
    </location>
</feature>
<evidence type="ECO:0008006" key="14">
    <source>
        <dbReference type="Google" id="ProtNLM"/>
    </source>
</evidence>
<sequence>MMKLHRPWWSVLPLRAVLLCALLVLNHPVYGDDEIPADVESTLTDDAELYVTPKVDASRLYFAEHFDDLFEDVEKRWTKSKATKDDAAEEVAKYDGEWSVEQPQRPILSNDFGLVLKSKAKHAAISSRLNRPFTFDTKPLVVQYEVNLQEGQECGGSYIKLLSAGDGTKDLKNFHDKTPYTIMFGPDKCGNDVKLHFIFRHVNPVNGTITEKHCNKQKDRLDDPFKDKRPHLYQLIVRPDNTYTINVDHKTINEGSLLTSFTPPVNPPAEIDDPEDRKPQNWDDREKIADPDATKPDDWNEDEPAQIADPKASKPSGWLDDVEEMVPDSTAVKPADWDNDMDGEWEPPLIPNPLCEKAVGCGLWKAPMIANPNYKGKWRPPLIANVNYQGKWAPRKIPNPDFFEDLTPFRMTPIAAVGIELWSMSNDILFDNILISDDVAVADEWAAQTFDLKVRTLDRQAQTLWDRAMRYINYKPAYWTAYFVYCSIPLIAYVWFLWSRRDKEETVVSRVLKYCNSNPWMWAVLVVVVGLPVALLLYFVCFAKADAKAEVGRRKKMEDSPPAAAEQEDEEVKRDAEMSPSAQRATGSPGGGLSNAEGEDEQDEEDDEAEEENEQEVEAGPEEVARDEEASSSDAPIDSKFVEGGEGVKKRKARKD</sequence>
<proteinExistence type="inferred from homology"/>
<dbReference type="InterPro" id="IPR001580">
    <property type="entry name" value="Calret/calnex"/>
</dbReference>
<organism evidence="12 13">
    <name type="scientific">Anopheles atroparvus</name>
    <name type="common">European mosquito</name>
    <dbReference type="NCBI Taxonomy" id="41427"/>
    <lineage>
        <taxon>Eukaryota</taxon>
        <taxon>Metazoa</taxon>
        <taxon>Ecdysozoa</taxon>
        <taxon>Arthropoda</taxon>
        <taxon>Hexapoda</taxon>
        <taxon>Insecta</taxon>
        <taxon>Pterygota</taxon>
        <taxon>Neoptera</taxon>
        <taxon>Endopterygota</taxon>
        <taxon>Diptera</taxon>
        <taxon>Nematocera</taxon>
        <taxon>Culicoidea</taxon>
        <taxon>Culicidae</taxon>
        <taxon>Anophelinae</taxon>
        <taxon>Anopheles</taxon>
    </lineage>
</organism>
<keyword evidence="10" id="KW-0732">Signal</keyword>
<dbReference type="Gene3D" id="2.10.250.10">
    <property type="entry name" value="Calreticulin/calnexin, P domain"/>
    <property type="match status" value="1"/>
</dbReference>
<evidence type="ECO:0000256" key="2">
    <source>
        <dbReference type="ARBA" id="ARBA00010983"/>
    </source>
</evidence>
<feature type="region of interest" description="Disordered" evidence="11">
    <location>
        <begin position="257"/>
        <end position="319"/>
    </location>
</feature>
<dbReference type="PRINTS" id="PR00626">
    <property type="entry name" value="CALRETICULIN"/>
</dbReference>
<dbReference type="GO" id="GO:0005509">
    <property type="term" value="F:calcium ion binding"/>
    <property type="evidence" value="ECO:0007669"/>
    <property type="project" value="InterPro"/>
</dbReference>
<comment type="subcellular location">
    <subcellularLocation>
        <location evidence="1">Endoplasmic reticulum membrane</location>
        <topology evidence="1">Single-pass type I membrane protein</topology>
    </subcellularLocation>
</comment>
<dbReference type="Proteomes" id="UP000075880">
    <property type="component" value="Unassembled WGS sequence"/>
</dbReference>
<evidence type="ECO:0000256" key="6">
    <source>
        <dbReference type="ARBA" id="ARBA00023136"/>
    </source>
</evidence>
<dbReference type="InterPro" id="IPR013320">
    <property type="entry name" value="ConA-like_dom_sf"/>
</dbReference>
<evidence type="ECO:0000256" key="9">
    <source>
        <dbReference type="PIRSR" id="PIRSR601580-3"/>
    </source>
</evidence>
<feature type="compositionally biased region" description="Basic and acidic residues" evidence="11">
    <location>
        <begin position="275"/>
        <end position="298"/>
    </location>
</feature>
<evidence type="ECO:0000256" key="5">
    <source>
        <dbReference type="ARBA" id="ARBA00022989"/>
    </source>
</evidence>
<accession>A0AAG5DH16</accession>
<keyword evidence="7 10" id="KW-0143">Chaperone</keyword>
<comment type="function">
    <text evidence="8">Calcium-binding protein that interacts with newly synthesized monoglucosylated glycoproteins in the endoplasmic reticulum. It may act in assisting protein assembly and/or in the retention within the ER of unassembled protein subunits. It seems to play a major role in the quality control apparatus of the ER by the retention of incorrectly folded proteins. Required for embryogenesis and larval development under heat and ER stress conditions. May be important for germ cell development. Involved in neuronal necrotic cell death.</text>
</comment>
<dbReference type="SUPFAM" id="SSF49899">
    <property type="entry name" value="Concanavalin A-like lectins/glucanases"/>
    <property type="match status" value="1"/>
</dbReference>
<evidence type="ECO:0000256" key="8">
    <source>
        <dbReference type="ARBA" id="ARBA00053392"/>
    </source>
</evidence>
<keyword evidence="3 10" id="KW-0812">Transmembrane</keyword>
<evidence type="ECO:0000256" key="3">
    <source>
        <dbReference type="ARBA" id="ARBA00022692"/>
    </source>
</evidence>
<dbReference type="EnsemblMetazoa" id="ENSAATROPT011069">
    <property type="protein sequence ID" value="ENSAATROPP009998"/>
    <property type="gene ID" value="ENSAATROPG009006"/>
</dbReference>
<dbReference type="Pfam" id="PF00262">
    <property type="entry name" value="Calreticulin"/>
    <property type="match status" value="1"/>
</dbReference>
<dbReference type="PROSITE" id="PS00805">
    <property type="entry name" value="CALRETICULIN_REPEAT"/>
    <property type="match status" value="1"/>
</dbReference>
<keyword evidence="6 10" id="KW-0472">Membrane</keyword>
<evidence type="ECO:0000256" key="7">
    <source>
        <dbReference type="ARBA" id="ARBA00023186"/>
    </source>
</evidence>
<feature type="transmembrane region" description="Helical" evidence="10">
    <location>
        <begin position="519"/>
        <end position="540"/>
    </location>
</feature>
<name>A0AAG5DH16_ANOAO</name>
<dbReference type="AlphaFoldDB" id="A0AAG5DH16"/>
<dbReference type="GO" id="GO:0006457">
    <property type="term" value="P:protein folding"/>
    <property type="evidence" value="ECO:0007669"/>
    <property type="project" value="InterPro"/>
</dbReference>
<reference evidence="12" key="1">
    <citation type="submission" date="2024-04" db="UniProtKB">
        <authorList>
            <consortium name="EnsemblMetazoa"/>
        </authorList>
    </citation>
    <scope>IDENTIFICATION</scope>
    <source>
        <strain evidence="12">EBRO</strain>
    </source>
</reference>
<keyword evidence="13" id="KW-1185">Reference proteome</keyword>
<feature type="region of interest" description="Disordered" evidence="11">
    <location>
        <begin position="552"/>
        <end position="656"/>
    </location>
</feature>
<dbReference type="GO" id="GO:0036503">
    <property type="term" value="P:ERAD pathway"/>
    <property type="evidence" value="ECO:0007669"/>
    <property type="project" value="TreeGrafter"/>
</dbReference>
<keyword evidence="5 10" id="KW-1133">Transmembrane helix</keyword>
<dbReference type="FunFam" id="2.10.250.10:FF:000001">
    <property type="entry name" value="Calnexin homolog"/>
    <property type="match status" value="1"/>
</dbReference>
<dbReference type="SUPFAM" id="SSF63887">
    <property type="entry name" value="P-domain of calnexin/calreticulin"/>
    <property type="match status" value="1"/>
</dbReference>
<dbReference type="InterPro" id="IPR009033">
    <property type="entry name" value="Calreticulin/calnexin_P_dom_sf"/>
</dbReference>
<keyword evidence="4 10" id="KW-0256">Endoplasmic reticulum</keyword>
<dbReference type="PANTHER" id="PTHR11073:SF1">
    <property type="entry name" value="CALNEXIN 14D-RELATED"/>
    <property type="match status" value="1"/>
</dbReference>
<evidence type="ECO:0000313" key="12">
    <source>
        <dbReference type="EnsemblMetazoa" id="ENSAATROPP009998"/>
    </source>
</evidence>
<feature type="chain" id="PRO_5042315364" description="Calnexin" evidence="10">
    <location>
        <begin position="32"/>
        <end position="656"/>
    </location>
</feature>
<evidence type="ECO:0000256" key="4">
    <source>
        <dbReference type="ARBA" id="ARBA00022824"/>
    </source>
</evidence>
<dbReference type="GO" id="GO:0051082">
    <property type="term" value="F:unfolded protein binding"/>
    <property type="evidence" value="ECO:0007669"/>
    <property type="project" value="InterPro"/>
</dbReference>
<dbReference type="PROSITE" id="PS00804">
    <property type="entry name" value="CALRETICULIN_2"/>
    <property type="match status" value="1"/>
</dbReference>
<feature type="signal peptide" evidence="10">
    <location>
        <begin position="1"/>
        <end position="31"/>
    </location>
</feature>
<comment type="similarity">
    <text evidence="2 10">Belongs to the calreticulin family.</text>
</comment>
<evidence type="ECO:0000256" key="10">
    <source>
        <dbReference type="RuleBase" id="RU362126"/>
    </source>
</evidence>
<protein>
    <recommendedName>
        <fullName evidence="14">Calnexin</fullName>
    </recommendedName>
</protein>
<dbReference type="Gene3D" id="2.60.120.200">
    <property type="match status" value="1"/>
</dbReference>
<dbReference type="GO" id="GO:0005789">
    <property type="term" value="C:endoplasmic reticulum membrane"/>
    <property type="evidence" value="ECO:0007669"/>
    <property type="project" value="UniProtKB-SubCell"/>
</dbReference>
<evidence type="ECO:0000256" key="11">
    <source>
        <dbReference type="SAM" id="MobiDB-lite"/>
    </source>
</evidence>
<dbReference type="PANTHER" id="PTHR11073">
    <property type="entry name" value="CALRETICULIN AND CALNEXIN"/>
    <property type="match status" value="1"/>
</dbReference>
<evidence type="ECO:0000313" key="13">
    <source>
        <dbReference type="Proteomes" id="UP000075880"/>
    </source>
</evidence>
<evidence type="ECO:0000256" key="1">
    <source>
        <dbReference type="ARBA" id="ARBA00004115"/>
    </source>
</evidence>
<dbReference type="InterPro" id="IPR018124">
    <property type="entry name" value="Calret/calnex_CS"/>
</dbReference>
<keyword evidence="9" id="KW-1015">Disulfide bond</keyword>
<feature type="compositionally biased region" description="Acidic residues" evidence="11">
    <location>
        <begin position="597"/>
        <end position="621"/>
    </location>
</feature>